<keyword evidence="2" id="KW-1185">Reference proteome</keyword>
<dbReference type="Proteomes" id="UP001529235">
    <property type="component" value="Unassembled WGS sequence"/>
</dbReference>
<gene>
    <name evidence="1" type="ORF">QPL79_01420</name>
</gene>
<reference evidence="1 2" key="1">
    <citation type="submission" date="2023-05" db="EMBL/GenBank/DDBJ databases">
        <title>A new hyperthermophilic archaea 'Ignisphaera cupida' sp. nov. and description of the family 'Ignisphaeraceae' fam. nov.</title>
        <authorList>
            <person name="Podosokorskaya O.A."/>
            <person name="Elcheninov A.G."/>
            <person name="Klukina A."/>
            <person name="Merkel A.Y."/>
        </authorList>
    </citation>
    <scope>NUCLEOTIDE SEQUENCE [LARGE SCALE GENOMIC DNA]</scope>
    <source>
        <strain evidence="1 2">4213-co</strain>
    </source>
</reference>
<dbReference type="EMBL" id="JASNVW010000001">
    <property type="protein sequence ID" value="MDK6028025.1"/>
    <property type="molecule type" value="Genomic_DNA"/>
</dbReference>
<dbReference type="AlphaFoldDB" id="A0ABD4Z4E9"/>
<name>A0ABD4Z4E9_9CREN</name>
<dbReference type="RefSeq" id="WP_285273001.1">
    <property type="nucleotide sequence ID" value="NZ_JASNVW010000001.1"/>
</dbReference>
<evidence type="ECO:0000313" key="2">
    <source>
        <dbReference type="Proteomes" id="UP001529235"/>
    </source>
</evidence>
<evidence type="ECO:0000313" key="1">
    <source>
        <dbReference type="EMBL" id="MDK6028025.1"/>
    </source>
</evidence>
<sequence>MSSQKCEKAVVKTIGKVAIIRTERGSKALVGIETLCNLAKKLNLCLENYNCI</sequence>
<accession>A0ABD4Z4E9</accession>
<protein>
    <submittedName>
        <fullName evidence="1">Uncharacterized protein</fullName>
    </submittedName>
</protein>
<organism evidence="1 2">
    <name type="scientific">Ignisphaera cupida</name>
    <dbReference type="NCBI Taxonomy" id="3050454"/>
    <lineage>
        <taxon>Archaea</taxon>
        <taxon>Thermoproteota</taxon>
        <taxon>Thermoprotei</taxon>
        <taxon>Desulfurococcales</taxon>
        <taxon>Desulfurococcaceae</taxon>
        <taxon>Ignisphaera</taxon>
    </lineage>
</organism>
<proteinExistence type="predicted"/>
<comment type="caution">
    <text evidence="1">The sequence shown here is derived from an EMBL/GenBank/DDBJ whole genome shotgun (WGS) entry which is preliminary data.</text>
</comment>